<accession>A0A432L9J0</accession>
<dbReference type="EMBL" id="RYYR01000020">
    <property type="protein sequence ID" value="RUL50462.1"/>
    <property type="molecule type" value="Genomic_DNA"/>
</dbReference>
<gene>
    <name evidence="1" type="ORF">EK386_13830</name>
</gene>
<name>A0A432L9J0_9BACI</name>
<dbReference type="AlphaFoldDB" id="A0A432L9J0"/>
<organism evidence="1 2">
    <name type="scientific">Lysinibacillus antri</name>
    <dbReference type="NCBI Taxonomy" id="2498145"/>
    <lineage>
        <taxon>Bacteria</taxon>
        <taxon>Bacillati</taxon>
        <taxon>Bacillota</taxon>
        <taxon>Bacilli</taxon>
        <taxon>Bacillales</taxon>
        <taxon>Bacillaceae</taxon>
        <taxon>Lysinibacillus</taxon>
    </lineage>
</organism>
<dbReference type="RefSeq" id="WP_126659770.1">
    <property type="nucleotide sequence ID" value="NZ_RYYR01000020.1"/>
</dbReference>
<dbReference type="Proteomes" id="UP000287910">
    <property type="component" value="Unassembled WGS sequence"/>
</dbReference>
<evidence type="ECO:0000313" key="1">
    <source>
        <dbReference type="EMBL" id="RUL50462.1"/>
    </source>
</evidence>
<proteinExistence type="predicted"/>
<protein>
    <submittedName>
        <fullName evidence="1">Uncharacterized protein</fullName>
    </submittedName>
</protein>
<dbReference type="InterPro" id="IPR012338">
    <property type="entry name" value="Beta-lactam/transpept-like"/>
</dbReference>
<dbReference type="Gene3D" id="3.40.710.10">
    <property type="entry name" value="DD-peptidase/beta-lactamase superfamily"/>
    <property type="match status" value="1"/>
</dbReference>
<comment type="caution">
    <text evidence="1">The sequence shown here is derived from an EMBL/GenBank/DDBJ whole genome shotgun (WGS) entry which is preliminary data.</text>
</comment>
<reference evidence="1 2" key="1">
    <citation type="submission" date="2018-12" db="EMBL/GenBank/DDBJ databases">
        <title>Lysinibacillus antri sp. nov., isolated from a cave soil.</title>
        <authorList>
            <person name="Narsing Rao M.P."/>
            <person name="Zhang H."/>
            <person name="Dong Z.-Y."/>
            <person name="Niu X.-K."/>
            <person name="Zhang K."/>
            <person name="Fang B.-Z."/>
            <person name="Kang Y.-Q."/>
            <person name="Xiao M."/>
            <person name="Li W.-J."/>
        </authorList>
    </citation>
    <scope>NUCLEOTIDE SEQUENCE [LARGE SCALE GENOMIC DNA]</scope>
    <source>
        <strain evidence="1 2">SYSU K30002</strain>
    </source>
</reference>
<keyword evidence="2" id="KW-1185">Reference proteome</keyword>
<sequence length="69" mass="7948">MENTTFGQDLKPSQDIAKEYSWFFSFRNTKLVNYKTFGASQDPESGIYTNSLDLAKYVATMLGHPNYRI</sequence>
<evidence type="ECO:0000313" key="2">
    <source>
        <dbReference type="Proteomes" id="UP000287910"/>
    </source>
</evidence>